<gene>
    <name evidence="2" type="ORF">LCGC14_0977460</name>
</gene>
<name>A0A0F9N9V9_9ZZZZ</name>
<dbReference type="AlphaFoldDB" id="A0A0F9N9V9"/>
<accession>A0A0F9N9V9</accession>
<evidence type="ECO:0000313" key="2">
    <source>
        <dbReference type="EMBL" id="KKN16290.1"/>
    </source>
</evidence>
<proteinExistence type="predicted"/>
<protein>
    <submittedName>
        <fullName evidence="2">Uncharacterized protein</fullName>
    </submittedName>
</protein>
<reference evidence="2" key="1">
    <citation type="journal article" date="2015" name="Nature">
        <title>Complex archaea that bridge the gap between prokaryotes and eukaryotes.</title>
        <authorList>
            <person name="Spang A."/>
            <person name="Saw J.H."/>
            <person name="Jorgensen S.L."/>
            <person name="Zaremba-Niedzwiedzka K."/>
            <person name="Martijn J."/>
            <person name="Lind A.E."/>
            <person name="van Eijk R."/>
            <person name="Schleper C."/>
            <person name="Guy L."/>
            <person name="Ettema T.J."/>
        </authorList>
    </citation>
    <scope>NUCLEOTIDE SEQUENCE</scope>
</reference>
<organism evidence="2">
    <name type="scientific">marine sediment metagenome</name>
    <dbReference type="NCBI Taxonomy" id="412755"/>
    <lineage>
        <taxon>unclassified sequences</taxon>
        <taxon>metagenomes</taxon>
        <taxon>ecological metagenomes</taxon>
    </lineage>
</organism>
<feature type="region of interest" description="Disordered" evidence="1">
    <location>
        <begin position="1"/>
        <end position="26"/>
    </location>
</feature>
<comment type="caution">
    <text evidence="2">The sequence shown here is derived from an EMBL/GenBank/DDBJ whole genome shotgun (WGS) entry which is preliminary data.</text>
</comment>
<dbReference type="EMBL" id="LAZR01003628">
    <property type="protein sequence ID" value="KKN16290.1"/>
    <property type="molecule type" value="Genomic_DNA"/>
</dbReference>
<sequence>MAAGDEVGTEPIGPVTSPDPITEAEEQTSVGQTYPTTDDSLTATGQGTVVGRIRIYDEDNDNLQNLQNIQAVNRSISLTQSRNAITAAQPATKPVVPTKTNSATTIASKTTDTAVAIAAAANRAASVKSKDSVDITRAQQKLQRRCNHSYSKIIDRCIYCNKHRDSHVYDV</sequence>
<evidence type="ECO:0000256" key="1">
    <source>
        <dbReference type="SAM" id="MobiDB-lite"/>
    </source>
</evidence>